<dbReference type="InterPro" id="IPR027417">
    <property type="entry name" value="P-loop_NTPase"/>
</dbReference>
<proteinExistence type="inferred from homology"/>
<dbReference type="PANTHER" id="PTHR42734:SF6">
    <property type="entry name" value="MOLYBDATE IMPORT ATP-BINDING PROTEIN MOLC"/>
    <property type="match status" value="1"/>
</dbReference>
<dbReference type="GO" id="GO:0005524">
    <property type="term" value="F:ATP binding"/>
    <property type="evidence" value="ECO:0007669"/>
    <property type="project" value="UniProtKB-KW"/>
</dbReference>
<dbReference type="Proteomes" id="UP000603234">
    <property type="component" value="Unassembled WGS sequence"/>
</dbReference>
<keyword evidence="2" id="KW-0813">Transport</keyword>
<dbReference type="RefSeq" id="WP_186843299.1">
    <property type="nucleotide sequence ID" value="NZ_WJBC01000027.1"/>
</dbReference>
<evidence type="ECO:0000313" key="6">
    <source>
        <dbReference type="EMBL" id="MBC3805409.1"/>
    </source>
</evidence>
<dbReference type="Gene3D" id="3.40.50.300">
    <property type="entry name" value="P-loop containing nucleotide triphosphate hydrolases"/>
    <property type="match status" value="1"/>
</dbReference>
<feature type="domain" description="ABC transporter" evidence="5">
    <location>
        <begin position="2"/>
        <end position="236"/>
    </location>
</feature>
<name>A0ABR6WYW0_9FIRM</name>
<dbReference type="PANTHER" id="PTHR42734">
    <property type="entry name" value="METAL TRANSPORT SYSTEM ATP-BINDING PROTEIN TM_0124-RELATED"/>
    <property type="match status" value="1"/>
</dbReference>
<evidence type="ECO:0000313" key="7">
    <source>
        <dbReference type="Proteomes" id="UP000603234"/>
    </source>
</evidence>
<evidence type="ECO:0000256" key="3">
    <source>
        <dbReference type="ARBA" id="ARBA00022741"/>
    </source>
</evidence>
<keyword evidence="4 6" id="KW-0067">ATP-binding</keyword>
<dbReference type="PROSITE" id="PS50893">
    <property type="entry name" value="ABC_TRANSPORTER_2"/>
    <property type="match status" value="1"/>
</dbReference>
<keyword evidence="3" id="KW-0547">Nucleotide-binding</keyword>
<dbReference type="SUPFAM" id="SSF52540">
    <property type="entry name" value="P-loop containing nucleoside triphosphate hydrolases"/>
    <property type="match status" value="1"/>
</dbReference>
<protein>
    <submittedName>
        <fullName evidence="6">ATP-binding cassette domain-containing protein</fullName>
    </submittedName>
</protein>
<comment type="caution">
    <text evidence="6">The sequence shown here is derived from an EMBL/GenBank/DDBJ whole genome shotgun (WGS) entry which is preliminary data.</text>
</comment>
<reference evidence="6 7" key="1">
    <citation type="journal article" date="2020" name="mSystems">
        <title>Defining Genomic and Predicted Metabolic Features of the Acetobacterium Genus.</title>
        <authorList>
            <person name="Ross D.E."/>
            <person name="Marshall C.W."/>
            <person name="Gulliver D."/>
            <person name="May H.D."/>
            <person name="Norman R.S."/>
        </authorList>
    </citation>
    <scope>NUCLEOTIDE SEQUENCE [LARGE SCALE GENOMIC DNA]</scope>
    <source>
        <strain evidence="6 7">DSM 8238</strain>
    </source>
</reference>
<dbReference type="InterPro" id="IPR003593">
    <property type="entry name" value="AAA+_ATPase"/>
</dbReference>
<dbReference type="InterPro" id="IPR050153">
    <property type="entry name" value="Metal_Ion_Import_ABC"/>
</dbReference>
<evidence type="ECO:0000256" key="1">
    <source>
        <dbReference type="ARBA" id="ARBA00005417"/>
    </source>
</evidence>
<comment type="similarity">
    <text evidence="1">Belongs to the ABC transporter superfamily.</text>
</comment>
<dbReference type="PROSITE" id="PS00211">
    <property type="entry name" value="ABC_TRANSPORTER_1"/>
    <property type="match status" value="1"/>
</dbReference>
<evidence type="ECO:0000259" key="5">
    <source>
        <dbReference type="PROSITE" id="PS50893"/>
    </source>
</evidence>
<dbReference type="InterPro" id="IPR017871">
    <property type="entry name" value="ABC_transporter-like_CS"/>
</dbReference>
<dbReference type="InterPro" id="IPR003439">
    <property type="entry name" value="ABC_transporter-like_ATP-bd"/>
</dbReference>
<dbReference type="CDD" id="cd03214">
    <property type="entry name" value="ABC_Iron-Siderophores_B12_Hemin"/>
    <property type="match status" value="1"/>
</dbReference>
<dbReference type="Pfam" id="PF00005">
    <property type="entry name" value="ABC_tran"/>
    <property type="match status" value="1"/>
</dbReference>
<keyword evidence="7" id="KW-1185">Reference proteome</keyword>
<dbReference type="EMBL" id="WJBC01000027">
    <property type="protein sequence ID" value="MBC3805409.1"/>
    <property type="molecule type" value="Genomic_DNA"/>
</dbReference>
<gene>
    <name evidence="6" type="ORF">GH808_13375</name>
</gene>
<evidence type="ECO:0000256" key="4">
    <source>
        <dbReference type="ARBA" id="ARBA00022840"/>
    </source>
</evidence>
<organism evidence="6 7">
    <name type="scientific">Acetobacterium fimetarium</name>
    <dbReference type="NCBI Taxonomy" id="52691"/>
    <lineage>
        <taxon>Bacteria</taxon>
        <taxon>Bacillati</taxon>
        <taxon>Bacillota</taxon>
        <taxon>Clostridia</taxon>
        <taxon>Eubacteriales</taxon>
        <taxon>Eubacteriaceae</taxon>
        <taxon>Acetobacterium</taxon>
    </lineage>
</organism>
<evidence type="ECO:0000256" key="2">
    <source>
        <dbReference type="ARBA" id="ARBA00022448"/>
    </source>
</evidence>
<sequence length="251" mass="28103">MLKVDALEFGYHSTRKILDTIKFDVSNGECVAVLGNNGAGKSTMLKCLNKIIAPQHGKVLINDADVLKMKRLEIAKNTAYVAQKSEGSRITAYDAILLGRKPYIKLSPTHEDYQIVDRIISSLNLQDMSLRLIDELSGGELQKVMIARALAQQPKVLLLDEPTSCLDLKNQLEVLKLVQTITKENNIAVVIVIHDLNLAIRYCDRFLFLKDNSIYCYGGIDVMTSENIEAVYQVPVIVESYHEQRVVIPLS</sequence>
<dbReference type="SMART" id="SM00382">
    <property type="entry name" value="AAA"/>
    <property type="match status" value="1"/>
</dbReference>
<accession>A0ABR6WYW0</accession>